<feature type="domain" description="PDZ" evidence="6">
    <location>
        <begin position="116"/>
        <end position="178"/>
    </location>
</feature>
<evidence type="ECO:0000313" key="7">
    <source>
        <dbReference type="EMBL" id="OGY98583.1"/>
    </source>
</evidence>
<name>A0A1G2CAZ6_9BACT</name>
<dbReference type="AlphaFoldDB" id="A0A1G2CAZ6"/>
<dbReference type="Gene3D" id="3.30.750.44">
    <property type="match status" value="1"/>
</dbReference>
<dbReference type="Gene3D" id="3.90.226.10">
    <property type="entry name" value="2-enoyl-CoA Hydratase, Chain A, domain 1"/>
    <property type="match status" value="1"/>
</dbReference>
<evidence type="ECO:0000259" key="6">
    <source>
        <dbReference type="PROSITE" id="PS50106"/>
    </source>
</evidence>
<evidence type="ECO:0000256" key="5">
    <source>
        <dbReference type="RuleBase" id="RU004404"/>
    </source>
</evidence>
<dbReference type="InterPro" id="IPR036034">
    <property type="entry name" value="PDZ_sf"/>
</dbReference>
<dbReference type="EMBL" id="MHKY01000031">
    <property type="protein sequence ID" value="OGY98583.1"/>
    <property type="molecule type" value="Genomic_DNA"/>
</dbReference>
<dbReference type="CDD" id="cd07560">
    <property type="entry name" value="Peptidase_S41_CPP"/>
    <property type="match status" value="1"/>
</dbReference>
<dbReference type="Pfam" id="PF03572">
    <property type="entry name" value="Peptidase_S41"/>
    <property type="match status" value="1"/>
</dbReference>
<comment type="caution">
    <text evidence="7">The sequence shown here is derived from an EMBL/GenBank/DDBJ whole genome shotgun (WGS) entry which is preliminary data.</text>
</comment>
<dbReference type="Proteomes" id="UP000178796">
    <property type="component" value="Unassembled WGS sequence"/>
</dbReference>
<evidence type="ECO:0000256" key="2">
    <source>
        <dbReference type="ARBA" id="ARBA00022670"/>
    </source>
</evidence>
<organism evidence="7 8">
    <name type="scientific">Candidatus Liptonbacteria bacterium RIFCSPHIGHO2_12_FULL_60_13</name>
    <dbReference type="NCBI Taxonomy" id="1798648"/>
    <lineage>
        <taxon>Bacteria</taxon>
        <taxon>Candidatus Liptoniibacteriota</taxon>
    </lineage>
</organism>
<protein>
    <recommendedName>
        <fullName evidence="6">PDZ domain-containing protein</fullName>
    </recommendedName>
</protein>
<dbReference type="PROSITE" id="PS50106">
    <property type="entry name" value="PDZ"/>
    <property type="match status" value="1"/>
</dbReference>
<dbReference type="InterPro" id="IPR029045">
    <property type="entry name" value="ClpP/crotonase-like_dom_sf"/>
</dbReference>
<dbReference type="PANTHER" id="PTHR32060:SF30">
    <property type="entry name" value="CARBOXY-TERMINAL PROCESSING PROTEASE CTPA"/>
    <property type="match status" value="1"/>
</dbReference>
<evidence type="ECO:0000256" key="4">
    <source>
        <dbReference type="ARBA" id="ARBA00022825"/>
    </source>
</evidence>
<gene>
    <name evidence="7" type="ORF">A3E09_01725</name>
</gene>
<dbReference type="PANTHER" id="PTHR32060">
    <property type="entry name" value="TAIL-SPECIFIC PROTEASE"/>
    <property type="match status" value="1"/>
</dbReference>
<dbReference type="SUPFAM" id="SSF50156">
    <property type="entry name" value="PDZ domain-like"/>
    <property type="match status" value="1"/>
</dbReference>
<keyword evidence="4 5" id="KW-0720">Serine protease</keyword>
<dbReference type="Pfam" id="PF17820">
    <property type="entry name" value="PDZ_6"/>
    <property type="match status" value="1"/>
</dbReference>
<dbReference type="InterPro" id="IPR041489">
    <property type="entry name" value="PDZ_6"/>
</dbReference>
<proteinExistence type="inferred from homology"/>
<dbReference type="InterPro" id="IPR001478">
    <property type="entry name" value="PDZ"/>
</dbReference>
<dbReference type="GO" id="GO:0006508">
    <property type="term" value="P:proteolysis"/>
    <property type="evidence" value="ECO:0007669"/>
    <property type="project" value="UniProtKB-KW"/>
</dbReference>
<dbReference type="GO" id="GO:0007165">
    <property type="term" value="P:signal transduction"/>
    <property type="evidence" value="ECO:0007669"/>
    <property type="project" value="TreeGrafter"/>
</dbReference>
<reference evidence="7 8" key="1">
    <citation type="journal article" date="2016" name="Nat. Commun.">
        <title>Thousands of microbial genomes shed light on interconnected biogeochemical processes in an aquifer system.</title>
        <authorList>
            <person name="Anantharaman K."/>
            <person name="Brown C.T."/>
            <person name="Hug L.A."/>
            <person name="Sharon I."/>
            <person name="Castelle C.J."/>
            <person name="Probst A.J."/>
            <person name="Thomas B.C."/>
            <person name="Singh A."/>
            <person name="Wilkins M.J."/>
            <person name="Karaoz U."/>
            <person name="Brodie E.L."/>
            <person name="Williams K.H."/>
            <person name="Hubbard S.S."/>
            <person name="Banfield J.F."/>
        </authorList>
    </citation>
    <scope>NUCLEOTIDE SEQUENCE [LARGE SCALE GENOMIC DNA]</scope>
</reference>
<dbReference type="SMART" id="SM00228">
    <property type="entry name" value="PDZ"/>
    <property type="match status" value="1"/>
</dbReference>
<dbReference type="NCBIfam" id="TIGR00225">
    <property type="entry name" value="prc"/>
    <property type="match status" value="1"/>
</dbReference>
<dbReference type="SMART" id="SM00245">
    <property type="entry name" value="TSPc"/>
    <property type="match status" value="1"/>
</dbReference>
<comment type="similarity">
    <text evidence="1 5">Belongs to the peptidase S41A family.</text>
</comment>
<dbReference type="GO" id="GO:0030288">
    <property type="term" value="C:outer membrane-bounded periplasmic space"/>
    <property type="evidence" value="ECO:0007669"/>
    <property type="project" value="TreeGrafter"/>
</dbReference>
<dbReference type="SUPFAM" id="SSF52096">
    <property type="entry name" value="ClpP/crotonase"/>
    <property type="match status" value="1"/>
</dbReference>
<dbReference type="InterPro" id="IPR005151">
    <property type="entry name" value="Tail-specific_protease"/>
</dbReference>
<dbReference type="FunFam" id="2.30.42.10:FF:000063">
    <property type="entry name" value="Peptidase, S41 family"/>
    <property type="match status" value="1"/>
</dbReference>
<accession>A0A1G2CAZ6</accession>
<evidence type="ECO:0000313" key="8">
    <source>
        <dbReference type="Proteomes" id="UP000178796"/>
    </source>
</evidence>
<keyword evidence="2 5" id="KW-0645">Protease</keyword>
<dbReference type="GO" id="GO:0004175">
    <property type="term" value="F:endopeptidase activity"/>
    <property type="evidence" value="ECO:0007669"/>
    <property type="project" value="TreeGrafter"/>
</dbReference>
<dbReference type="GO" id="GO:0008236">
    <property type="term" value="F:serine-type peptidase activity"/>
    <property type="evidence" value="ECO:0007669"/>
    <property type="project" value="UniProtKB-KW"/>
</dbReference>
<evidence type="ECO:0000256" key="1">
    <source>
        <dbReference type="ARBA" id="ARBA00009179"/>
    </source>
</evidence>
<keyword evidence="3 5" id="KW-0378">Hydrolase</keyword>
<dbReference type="InterPro" id="IPR004447">
    <property type="entry name" value="Peptidase_S41A"/>
</dbReference>
<dbReference type="Gene3D" id="2.30.42.10">
    <property type="match status" value="1"/>
</dbReference>
<evidence type="ECO:0000256" key="3">
    <source>
        <dbReference type="ARBA" id="ARBA00022801"/>
    </source>
</evidence>
<sequence>MKRKIAVFAAVILIAGAIFGGGFFGGFEYGLTQTRNIVVQGVSNMDEGNPDADFGVFWEAWQTLKDNHIDAKKLADQDFIYGAIKGLVGSFDDPYTEFFNPEDSEKFAEDLNGAFGGVGMEIGIRNDQLLVVAPLKDTPAARAGILAGDMILEIDGESTSGLNVQAAVKKIRGEPGTVVKLQIIRESWSASREFAVTREIITVPTLDMEIKDGNIAYIQLYNFNENANPFFYRAMVRASEEDAEGVVLDLRNNPGGFLEVAVDLAGWFVERGAVVVSEEDARGERKPLQARGNAALLDIPVVVLVNEGSASASEILAGALRDLRGVKLIGEKTFGKGTVQQIIHLADDSTLKITIAHWVLPKGTIIDKNGLEPDIEVKLTEKDIEAKRDPQLDRALAEIKKEIEKARAQL</sequence>
<dbReference type="CDD" id="cd06782">
    <property type="entry name" value="cpPDZ_CPP-like"/>
    <property type="match status" value="1"/>
</dbReference>